<dbReference type="AlphaFoldDB" id="A0A8J6HEF8"/>
<keyword evidence="2" id="KW-1185">Reference proteome</keyword>
<comment type="caution">
    <text evidence="1">The sequence shown here is derived from an EMBL/GenBank/DDBJ whole genome shotgun (WGS) entry which is preliminary data.</text>
</comment>
<organism evidence="1 2">
    <name type="scientific">Tenebrio molitor</name>
    <name type="common">Yellow mealworm beetle</name>
    <dbReference type="NCBI Taxonomy" id="7067"/>
    <lineage>
        <taxon>Eukaryota</taxon>
        <taxon>Metazoa</taxon>
        <taxon>Ecdysozoa</taxon>
        <taxon>Arthropoda</taxon>
        <taxon>Hexapoda</taxon>
        <taxon>Insecta</taxon>
        <taxon>Pterygota</taxon>
        <taxon>Neoptera</taxon>
        <taxon>Endopterygota</taxon>
        <taxon>Coleoptera</taxon>
        <taxon>Polyphaga</taxon>
        <taxon>Cucujiformia</taxon>
        <taxon>Tenebrionidae</taxon>
        <taxon>Tenebrio</taxon>
    </lineage>
</organism>
<proteinExistence type="predicted"/>
<sequence length="127" mass="14274">MVQRLHRFVHGPVPLGISYHHGPVNYIGGQAVATIDLLNEPSATITTCPSPEISPKNLRITKEYVILSINAKNTRNLDNVKKYVYPVDQRNDASTRIAFRSSGKMFENLFKTPMDVIKHLNDIISSQ</sequence>
<dbReference type="Proteomes" id="UP000719412">
    <property type="component" value="Unassembled WGS sequence"/>
</dbReference>
<accession>A0A8J6HEF8</accession>
<evidence type="ECO:0000313" key="1">
    <source>
        <dbReference type="EMBL" id="KAH0813169.1"/>
    </source>
</evidence>
<reference evidence="1" key="1">
    <citation type="journal article" date="2020" name="J Insects Food Feed">
        <title>The yellow mealworm (Tenebrio molitor) genome: a resource for the emerging insects as food and feed industry.</title>
        <authorList>
            <person name="Eriksson T."/>
            <person name="Andere A."/>
            <person name="Kelstrup H."/>
            <person name="Emery V."/>
            <person name="Picard C."/>
        </authorList>
    </citation>
    <scope>NUCLEOTIDE SEQUENCE</scope>
    <source>
        <strain evidence="1">Stoneville</strain>
        <tissue evidence="1">Whole head</tissue>
    </source>
</reference>
<reference evidence="1" key="2">
    <citation type="submission" date="2021-08" db="EMBL/GenBank/DDBJ databases">
        <authorList>
            <person name="Eriksson T."/>
        </authorList>
    </citation>
    <scope>NUCLEOTIDE SEQUENCE</scope>
    <source>
        <strain evidence="1">Stoneville</strain>
        <tissue evidence="1">Whole head</tissue>
    </source>
</reference>
<protein>
    <submittedName>
        <fullName evidence="1">Uncharacterized protein</fullName>
    </submittedName>
</protein>
<evidence type="ECO:0000313" key="2">
    <source>
        <dbReference type="Proteomes" id="UP000719412"/>
    </source>
</evidence>
<gene>
    <name evidence="1" type="ORF">GEV33_009621</name>
</gene>
<name>A0A8J6HEF8_TENMO</name>
<dbReference type="EMBL" id="JABDTM020025531">
    <property type="protein sequence ID" value="KAH0813169.1"/>
    <property type="molecule type" value="Genomic_DNA"/>
</dbReference>